<keyword evidence="2" id="KW-1185">Reference proteome</keyword>
<accession>A0A0B8ZML9</accession>
<dbReference type="Proteomes" id="UP000031338">
    <property type="component" value="Unassembled WGS sequence"/>
</dbReference>
<protein>
    <submittedName>
        <fullName evidence="1">Uncharacterized protein</fullName>
    </submittedName>
</protein>
<dbReference type="AlphaFoldDB" id="A0A0B8ZML9"/>
<organism evidence="1 2">
    <name type="scientific">Novosphingobium subterraneum</name>
    <dbReference type="NCBI Taxonomy" id="48936"/>
    <lineage>
        <taxon>Bacteria</taxon>
        <taxon>Pseudomonadati</taxon>
        <taxon>Pseudomonadota</taxon>
        <taxon>Alphaproteobacteria</taxon>
        <taxon>Sphingomonadales</taxon>
        <taxon>Sphingomonadaceae</taxon>
        <taxon>Novosphingobium</taxon>
    </lineage>
</organism>
<dbReference type="EMBL" id="JRVC01000017">
    <property type="protein sequence ID" value="KHS44378.1"/>
    <property type="molecule type" value="Genomic_DNA"/>
</dbReference>
<dbReference type="PATRIC" id="fig|48936.3.peg.3265"/>
<gene>
    <name evidence="1" type="ORF">NJ75_03247</name>
</gene>
<evidence type="ECO:0000313" key="2">
    <source>
        <dbReference type="Proteomes" id="UP000031338"/>
    </source>
</evidence>
<proteinExistence type="predicted"/>
<reference evidence="1 2" key="1">
    <citation type="submission" date="2014-10" db="EMBL/GenBank/DDBJ databases">
        <title>Draft genome sequence of Novosphingobium subterraneum DSM 12447.</title>
        <authorList>
            <person name="Gan H.M."/>
            <person name="Gan H.Y."/>
            <person name="Savka M.A."/>
        </authorList>
    </citation>
    <scope>NUCLEOTIDE SEQUENCE [LARGE SCALE GENOMIC DNA]</scope>
    <source>
        <strain evidence="1 2">DSM 12447</strain>
    </source>
</reference>
<comment type="caution">
    <text evidence="1">The sequence shown here is derived from an EMBL/GenBank/DDBJ whole genome shotgun (WGS) entry which is preliminary data.</text>
</comment>
<sequence>MPAREGAPDGAVRMAMPEGEALPGVRDGDSQASWAAGSDGLSVRYGHPGETPLVSVSCREGVLTVTRHAAAPVGAQALFALVGSDGIMRLPVDATSVPGQRGYIWQGTISADDSRTKVLGGSYNGTLPGAGMIKVAAGAPVRDLVMKCRRSAPVAAPEPVAPAQIAE</sequence>
<evidence type="ECO:0000313" key="1">
    <source>
        <dbReference type="EMBL" id="KHS44378.1"/>
    </source>
</evidence>
<name>A0A0B8ZML9_9SPHN</name>